<evidence type="ECO:0000256" key="12">
    <source>
        <dbReference type="HAMAP-Rule" id="MF_01393"/>
    </source>
</evidence>
<evidence type="ECO:0000256" key="8">
    <source>
        <dbReference type="ARBA" id="ARBA00022989"/>
    </source>
</evidence>
<dbReference type="RefSeq" id="WP_002471667.1">
    <property type="nucleotide sequence ID" value="NZ_CP022096.2"/>
</dbReference>
<dbReference type="GO" id="GO:0046933">
    <property type="term" value="F:proton-transporting ATP synthase activity, rotational mechanism"/>
    <property type="evidence" value="ECO:0007669"/>
    <property type="project" value="UniProtKB-UniRule"/>
</dbReference>
<dbReference type="GO" id="GO:0005886">
    <property type="term" value="C:plasma membrane"/>
    <property type="evidence" value="ECO:0007669"/>
    <property type="project" value="UniProtKB-SubCell"/>
</dbReference>
<dbReference type="PROSITE" id="PS00449">
    <property type="entry name" value="ATPASE_A"/>
    <property type="match status" value="1"/>
</dbReference>
<keyword evidence="8 12" id="KW-1133">Transmembrane helix</keyword>
<evidence type="ECO:0000313" key="16">
    <source>
        <dbReference type="Proteomes" id="UP000235748"/>
    </source>
</evidence>
<dbReference type="STRING" id="170573.GCA_001076995_01352"/>
<evidence type="ECO:0000256" key="11">
    <source>
        <dbReference type="ARBA" id="ARBA00023310"/>
    </source>
</evidence>
<dbReference type="GO" id="GO:0045259">
    <property type="term" value="C:proton-transporting ATP synthase complex"/>
    <property type="evidence" value="ECO:0007669"/>
    <property type="project" value="UniProtKB-KW"/>
</dbReference>
<reference evidence="14" key="3">
    <citation type="submission" date="2022-08" db="EMBL/GenBank/DDBJ databases">
        <authorList>
            <person name="Magnan C."/>
        </authorList>
    </citation>
    <scope>NUCLEOTIDE SEQUENCE</scope>
    <source>
        <strain evidence="14">NSP012P</strain>
    </source>
</reference>
<keyword evidence="4 12" id="KW-1003">Cell membrane</keyword>
<dbReference type="KEGG" id="spet:CEP67_04570"/>
<dbReference type="EMBL" id="PNGG01000008">
    <property type="protein sequence ID" value="PMC17234.1"/>
    <property type="molecule type" value="Genomic_DNA"/>
</dbReference>
<evidence type="ECO:0000256" key="2">
    <source>
        <dbReference type="ARBA" id="ARBA00006810"/>
    </source>
</evidence>
<protein>
    <recommendedName>
        <fullName evidence="12 13">ATP synthase subunit a</fullName>
    </recommendedName>
    <alternativeName>
        <fullName evidence="12">ATP synthase F0 sector subunit a</fullName>
    </alternativeName>
    <alternativeName>
        <fullName evidence="12">F-ATPase subunit 6</fullName>
    </alternativeName>
</protein>
<evidence type="ECO:0000256" key="4">
    <source>
        <dbReference type="ARBA" id="ARBA00022475"/>
    </source>
</evidence>
<keyword evidence="5 12" id="KW-0138">CF(0)</keyword>
<dbReference type="InterPro" id="IPR045082">
    <property type="entry name" value="ATP_syn_F0_a_bact/chloroplast"/>
</dbReference>
<dbReference type="GO" id="GO:0042777">
    <property type="term" value="P:proton motive force-driven plasma membrane ATP synthesis"/>
    <property type="evidence" value="ECO:0007669"/>
    <property type="project" value="TreeGrafter"/>
</dbReference>
<keyword evidence="3 12" id="KW-0813">Transport</keyword>
<dbReference type="Proteomes" id="UP001072952">
    <property type="component" value="Unassembled WGS sequence"/>
</dbReference>
<dbReference type="PANTHER" id="PTHR42823:SF3">
    <property type="entry name" value="ATP SYNTHASE SUBUNIT A, CHLOROPLASTIC"/>
    <property type="match status" value="1"/>
</dbReference>
<name>A0A1Z3TZY3_9STAP</name>
<evidence type="ECO:0000256" key="6">
    <source>
        <dbReference type="ARBA" id="ARBA00022692"/>
    </source>
</evidence>
<dbReference type="AlphaFoldDB" id="A0A1Z3TZY3"/>
<dbReference type="FunFam" id="1.20.120.220:FF:000005">
    <property type="entry name" value="ATP synthase subunit a"/>
    <property type="match status" value="1"/>
</dbReference>
<evidence type="ECO:0000256" key="13">
    <source>
        <dbReference type="RuleBase" id="RU000483"/>
    </source>
</evidence>
<dbReference type="GeneID" id="42043095"/>
<dbReference type="InterPro" id="IPR023011">
    <property type="entry name" value="ATP_synth_F0_asu_AS"/>
</dbReference>
<dbReference type="CDD" id="cd00310">
    <property type="entry name" value="ATP-synt_Fo_a_6"/>
    <property type="match status" value="1"/>
</dbReference>
<dbReference type="PANTHER" id="PTHR42823">
    <property type="entry name" value="ATP SYNTHASE SUBUNIT A, CHLOROPLASTIC"/>
    <property type="match status" value="1"/>
</dbReference>
<dbReference type="Gene3D" id="1.20.120.220">
    <property type="entry name" value="ATP synthase, F0 complex, subunit A"/>
    <property type="match status" value="1"/>
</dbReference>
<dbReference type="NCBIfam" id="NF004479">
    <property type="entry name" value="PRK05815.1-4"/>
    <property type="match status" value="1"/>
</dbReference>
<evidence type="ECO:0000256" key="3">
    <source>
        <dbReference type="ARBA" id="ARBA00022448"/>
    </source>
</evidence>
<evidence type="ECO:0000256" key="10">
    <source>
        <dbReference type="ARBA" id="ARBA00023136"/>
    </source>
</evidence>
<evidence type="ECO:0000256" key="5">
    <source>
        <dbReference type="ARBA" id="ARBA00022547"/>
    </source>
</evidence>
<keyword evidence="17" id="KW-1185">Reference proteome</keyword>
<keyword evidence="6 12" id="KW-0812">Transmembrane</keyword>
<accession>A0A1Z3TZY3</accession>
<sequence length="242" mass="27341">MEHDHPLVTWKLFGFDIIFDLSSILMMVITALIVFIIAIICTRNLKKRPSGKQNFIEWVFDFVRGIIESNMAWKKGGQFHFLAVTLILFIFVGNMLGLPMSIASGDDKLWWKSPTADPTVTLTLSTLMVLLTHFYGVKMKGAKTYFVDYAKPYWPLAIINIFEEFTSTLTLGLRLYGNIFAGELLLGLLATLVFAQPAWGWIIGLPGLVVWQGFSVFVGTIQAYIFLMLAMVYMSHKVQSGH</sequence>
<organism evidence="15 16">
    <name type="scientific">Staphylococcus pettenkoferi</name>
    <dbReference type="NCBI Taxonomy" id="170573"/>
    <lineage>
        <taxon>Bacteria</taxon>
        <taxon>Bacillati</taxon>
        <taxon>Bacillota</taxon>
        <taxon>Bacilli</taxon>
        <taxon>Bacillales</taxon>
        <taxon>Staphylococcaceae</taxon>
        <taxon>Staphylococcus</taxon>
    </lineage>
</organism>
<evidence type="ECO:0000256" key="9">
    <source>
        <dbReference type="ARBA" id="ARBA00023065"/>
    </source>
</evidence>
<dbReference type="SUPFAM" id="SSF81336">
    <property type="entry name" value="F1F0 ATP synthase subunit A"/>
    <property type="match status" value="1"/>
</dbReference>
<dbReference type="NCBIfam" id="TIGR01131">
    <property type="entry name" value="ATP_synt_6_or_A"/>
    <property type="match status" value="1"/>
</dbReference>
<keyword evidence="10 12" id="KW-0472">Membrane</keyword>
<dbReference type="Proteomes" id="UP000235748">
    <property type="component" value="Unassembled WGS sequence"/>
</dbReference>
<keyword evidence="11 12" id="KW-0066">ATP synthesis</keyword>
<comment type="subcellular location">
    <subcellularLocation>
        <location evidence="12 13">Cell membrane</location>
        <topology evidence="12 13">Multi-pass membrane protein</topology>
    </subcellularLocation>
    <subcellularLocation>
        <location evidence="1">Membrane</location>
        <topology evidence="1">Multi-pass membrane protein</topology>
    </subcellularLocation>
</comment>
<evidence type="ECO:0000313" key="17">
    <source>
        <dbReference type="Proteomes" id="UP001072952"/>
    </source>
</evidence>
<comment type="similarity">
    <text evidence="2 12 13">Belongs to the ATPase A chain family.</text>
</comment>
<feature type="transmembrane region" description="Helical" evidence="12">
    <location>
        <begin position="184"/>
        <end position="203"/>
    </location>
</feature>
<proteinExistence type="inferred from homology"/>
<reference evidence="14" key="2">
    <citation type="journal article" date="2022" name="Int. J. Mol. Sci.">
        <title>Phenotypic and Genotypic Virulence Characterisation of Staphylococcus pettenkoferi Strains Isolated from Human Bloodstream and Diabetic Foot Infections.</title>
        <authorList>
            <person name="Magnan C."/>
            <person name="Ahmad-Mansour N."/>
            <person name="Pouget C."/>
            <person name="Morsli M."/>
            <person name="Huc-Brandt S."/>
            <person name="Pantel A."/>
            <person name="Dunyach-Remy C."/>
            <person name="Sotto A."/>
            <person name="Molle V."/>
            <person name="Lavigne J.-P."/>
        </authorList>
    </citation>
    <scope>NUCLEOTIDE SEQUENCE</scope>
    <source>
        <strain evidence="14">NSP012P</strain>
    </source>
</reference>
<feature type="transmembrane region" description="Helical" evidence="12">
    <location>
        <begin position="118"/>
        <end position="137"/>
    </location>
</feature>
<reference evidence="15 16" key="1">
    <citation type="submission" date="2017-09" db="EMBL/GenBank/DDBJ databases">
        <title>Bacterial strain isolated from the female urinary microbiota.</title>
        <authorList>
            <person name="Thomas-White K."/>
            <person name="Kumar N."/>
            <person name="Forster S."/>
            <person name="Putonti C."/>
            <person name="Lawley T."/>
            <person name="Wolfe A.J."/>
        </authorList>
    </citation>
    <scope>NUCLEOTIDE SEQUENCE [LARGE SCALE GENOMIC DNA]</scope>
    <source>
        <strain evidence="15 16">UMB0834</strain>
    </source>
</reference>
<evidence type="ECO:0000256" key="1">
    <source>
        <dbReference type="ARBA" id="ARBA00004141"/>
    </source>
</evidence>
<evidence type="ECO:0000313" key="15">
    <source>
        <dbReference type="EMBL" id="PMC17234.1"/>
    </source>
</evidence>
<feature type="transmembrane region" description="Helical" evidence="12">
    <location>
        <begin position="17"/>
        <end position="42"/>
    </location>
</feature>
<feature type="transmembrane region" description="Helical" evidence="12">
    <location>
        <begin position="79"/>
        <end position="98"/>
    </location>
</feature>
<comment type="caution">
    <text evidence="15">The sequence shown here is derived from an EMBL/GenBank/DDBJ whole genome shotgun (WGS) entry which is preliminary data.</text>
</comment>
<dbReference type="Pfam" id="PF00119">
    <property type="entry name" value="ATP-synt_A"/>
    <property type="match status" value="1"/>
</dbReference>
<keyword evidence="9 12" id="KW-0406">Ion transport</keyword>
<evidence type="ECO:0000256" key="7">
    <source>
        <dbReference type="ARBA" id="ARBA00022781"/>
    </source>
</evidence>
<keyword evidence="7 12" id="KW-0375">Hydrogen ion transport</keyword>
<dbReference type="InterPro" id="IPR000568">
    <property type="entry name" value="ATP_synth_F0_asu"/>
</dbReference>
<dbReference type="EMBL" id="JANSLD010000009">
    <property type="protein sequence ID" value="MCY1582322.1"/>
    <property type="molecule type" value="Genomic_DNA"/>
</dbReference>
<feature type="transmembrane region" description="Helical" evidence="12">
    <location>
        <begin position="209"/>
        <end position="233"/>
    </location>
</feature>
<evidence type="ECO:0000313" key="14">
    <source>
        <dbReference type="EMBL" id="MCY1582322.1"/>
    </source>
</evidence>
<comment type="function">
    <text evidence="12 13">Key component of the proton channel; it plays a direct role in the translocation of protons across the membrane.</text>
</comment>
<dbReference type="PRINTS" id="PR00123">
    <property type="entry name" value="ATPASEA"/>
</dbReference>
<dbReference type="InterPro" id="IPR035908">
    <property type="entry name" value="F0_ATP_A_sf"/>
</dbReference>
<dbReference type="HAMAP" id="MF_01393">
    <property type="entry name" value="ATP_synth_a_bact"/>
    <property type="match status" value="1"/>
</dbReference>
<gene>
    <name evidence="12 14" type="primary">atpB</name>
    <name evidence="15" type="ORF">CJ235_11160</name>
    <name evidence="14" type="ORF">NW133_02020</name>
</gene>